<dbReference type="Proteomes" id="UP000011509">
    <property type="component" value="Unassembled WGS sequence"/>
</dbReference>
<comment type="caution">
    <text evidence="2">The sequence shown here is derived from an EMBL/GenBank/DDBJ whole genome shotgun (WGS) entry which is preliminary data.</text>
</comment>
<sequence length="94" mass="9882">MASTDGVWMAAAIRPRRESNAARSVGVPVRNPGTDRSAASNAPTAGVADGGAREGAVVRLDARDDSDGWREREMVRPGEILPSRRASRGRADGP</sequence>
<name>M0EUW7_9EURY</name>
<feature type="compositionally biased region" description="Basic and acidic residues" evidence="1">
    <location>
        <begin position="64"/>
        <end position="76"/>
    </location>
</feature>
<reference evidence="2 3" key="1">
    <citation type="journal article" date="2014" name="PLoS Genet.">
        <title>Phylogenetically driven sequencing of extremely halophilic archaea reveals strategies for static and dynamic osmo-response.</title>
        <authorList>
            <person name="Becker E.A."/>
            <person name="Seitzer P.M."/>
            <person name="Tritt A."/>
            <person name="Larsen D."/>
            <person name="Krusor M."/>
            <person name="Yao A.I."/>
            <person name="Wu D."/>
            <person name="Madern D."/>
            <person name="Eisen J.A."/>
            <person name="Darling A.E."/>
            <person name="Facciotti M.T."/>
        </authorList>
    </citation>
    <scope>NUCLEOTIDE SEQUENCE [LARGE SCALE GENOMIC DNA]</scope>
    <source>
        <strain evidence="2 3">DSM 10284</strain>
    </source>
</reference>
<evidence type="ECO:0000256" key="1">
    <source>
        <dbReference type="SAM" id="MobiDB-lite"/>
    </source>
</evidence>
<dbReference type="PATRIC" id="fig|1227466.3.peg.604"/>
<feature type="region of interest" description="Disordered" evidence="1">
    <location>
        <begin position="64"/>
        <end position="94"/>
    </location>
</feature>
<dbReference type="EMBL" id="AOJL01000015">
    <property type="protein sequence ID" value="ELZ50229.1"/>
    <property type="molecule type" value="Genomic_DNA"/>
</dbReference>
<keyword evidence="3" id="KW-1185">Reference proteome</keyword>
<dbReference type="STRING" id="1227466.C464_03003"/>
<gene>
    <name evidence="2" type="ORF">C464_03003</name>
</gene>
<feature type="region of interest" description="Disordered" evidence="1">
    <location>
        <begin position="16"/>
        <end position="52"/>
    </location>
</feature>
<evidence type="ECO:0000313" key="3">
    <source>
        <dbReference type="Proteomes" id="UP000011509"/>
    </source>
</evidence>
<organism evidence="2 3">
    <name type="scientific">Halorubrum coriense DSM 10284</name>
    <dbReference type="NCBI Taxonomy" id="1227466"/>
    <lineage>
        <taxon>Archaea</taxon>
        <taxon>Methanobacteriati</taxon>
        <taxon>Methanobacteriota</taxon>
        <taxon>Stenosarchaea group</taxon>
        <taxon>Halobacteria</taxon>
        <taxon>Halobacteriales</taxon>
        <taxon>Haloferacaceae</taxon>
        <taxon>Halorubrum</taxon>
    </lineage>
</organism>
<proteinExistence type="predicted"/>
<evidence type="ECO:0000313" key="2">
    <source>
        <dbReference type="EMBL" id="ELZ50229.1"/>
    </source>
</evidence>
<accession>M0EUW7</accession>
<dbReference type="AlphaFoldDB" id="M0EUW7"/>
<protein>
    <submittedName>
        <fullName evidence="2">Uncharacterized protein</fullName>
    </submittedName>
</protein>